<dbReference type="CDD" id="cd22362">
    <property type="entry name" value="TnsA_endonuclease-like"/>
    <property type="match status" value="1"/>
</dbReference>
<dbReference type="InterPro" id="IPR036388">
    <property type="entry name" value="WH-like_DNA-bd_sf"/>
</dbReference>
<dbReference type="RefSeq" id="WP_169296814.1">
    <property type="nucleotide sequence ID" value="NZ_JABBNI010000011.1"/>
</dbReference>
<dbReference type="GO" id="GO:0003676">
    <property type="term" value="F:nucleic acid binding"/>
    <property type="evidence" value="ECO:0007669"/>
    <property type="project" value="InterPro"/>
</dbReference>
<evidence type="ECO:0000313" key="4">
    <source>
        <dbReference type="Proteomes" id="UP000537131"/>
    </source>
</evidence>
<reference evidence="3 4" key="1">
    <citation type="submission" date="2020-06" db="EMBL/GenBank/DDBJ databases">
        <title>Complete Genome Sequence of Clostridium muelleri sp. nov. P21T, an Acid-Alcohol Producing Acetogen Isolated from Old Hay.</title>
        <authorList>
            <person name="Duncan K.E."/>
            <person name="Tanner R.S."/>
        </authorList>
    </citation>
    <scope>NUCLEOTIDE SEQUENCE [LARGE SCALE GENOMIC DNA]</scope>
    <source>
        <strain evidence="3 4">P21</strain>
    </source>
</reference>
<organism evidence="3 4">
    <name type="scientific">Clostridium muellerianum</name>
    <dbReference type="NCBI Taxonomy" id="2716538"/>
    <lineage>
        <taxon>Bacteria</taxon>
        <taxon>Bacillati</taxon>
        <taxon>Bacillota</taxon>
        <taxon>Clostridia</taxon>
        <taxon>Eubacteriales</taxon>
        <taxon>Clostridiaceae</taxon>
        <taxon>Clostridium</taxon>
    </lineage>
</organism>
<dbReference type="Pfam" id="PF08722">
    <property type="entry name" value="Tn7_TnsA-like_N"/>
    <property type="match status" value="1"/>
</dbReference>
<feature type="domain" description="TnsA endonuclease C-terminal" evidence="1">
    <location>
        <begin position="168"/>
        <end position="253"/>
    </location>
</feature>
<sequence>MAKRARKLDIDKRIKEGYGVGSGQEYKPWIKIQDLGSKGRSSRFKGIKTGRQHDVLSDMERNYLNLLEYSDYVLDIKEQYPLQPLSETLSIAKELGIEHPKNRKTGEYIVMTTDFFISIKQDENLIDVARTIKSKDDLLNRRIIEKFEIERIYWERRGISWAIVTEDEINKTIAENIIFFNSYYNIDMLDSFSNIESTEVTDLVLEYIRRIIDSTETVRVVSSLFDRDMSLPKGTGISLFKHLLARKVIKIDITESINIDKKVDVEISNDALSKEFKTL</sequence>
<dbReference type="Gene3D" id="3.40.1350.10">
    <property type="match status" value="1"/>
</dbReference>
<keyword evidence="3" id="KW-0255">Endonuclease</keyword>
<comment type="caution">
    <text evidence="3">The sequence shown here is derived from an EMBL/GenBank/DDBJ whole genome shotgun (WGS) entry which is preliminary data.</text>
</comment>
<dbReference type="SUPFAM" id="SSF52980">
    <property type="entry name" value="Restriction endonuclease-like"/>
    <property type="match status" value="1"/>
</dbReference>
<feature type="domain" description="TnsA endonuclease N-terminal" evidence="2">
    <location>
        <begin position="71"/>
        <end position="166"/>
    </location>
</feature>
<proteinExistence type="predicted"/>
<dbReference type="InterPro" id="IPR011335">
    <property type="entry name" value="Restrct_endonuc-II-like"/>
</dbReference>
<accession>A0A7Y0HNN4</accession>
<dbReference type="InterPro" id="IPR011856">
    <property type="entry name" value="tRNA_endonuc-like_dom_sf"/>
</dbReference>
<evidence type="ECO:0000259" key="1">
    <source>
        <dbReference type="Pfam" id="PF08721"/>
    </source>
</evidence>
<dbReference type="EMBL" id="JABBNI010000011">
    <property type="protein sequence ID" value="NMM62206.1"/>
    <property type="molecule type" value="Genomic_DNA"/>
</dbReference>
<dbReference type="InterPro" id="IPR014833">
    <property type="entry name" value="TnsA_N"/>
</dbReference>
<dbReference type="GO" id="GO:0004519">
    <property type="term" value="F:endonuclease activity"/>
    <property type="evidence" value="ECO:0007669"/>
    <property type="project" value="UniProtKB-KW"/>
</dbReference>
<evidence type="ECO:0000259" key="2">
    <source>
        <dbReference type="Pfam" id="PF08722"/>
    </source>
</evidence>
<name>A0A7Y0HNN4_9CLOT</name>
<keyword evidence="4" id="KW-1185">Reference proteome</keyword>
<dbReference type="Gene3D" id="1.10.10.10">
    <property type="entry name" value="Winged helix-like DNA-binding domain superfamily/Winged helix DNA-binding domain"/>
    <property type="match status" value="1"/>
</dbReference>
<dbReference type="AlphaFoldDB" id="A0A7Y0HNN4"/>
<keyword evidence="3" id="KW-0378">Hydrolase</keyword>
<dbReference type="Pfam" id="PF08721">
    <property type="entry name" value="Tn7_Tnp_TnsA_C"/>
    <property type="match status" value="1"/>
</dbReference>
<keyword evidence="3" id="KW-0540">Nuclease</keyword>
<dbReference type="Proteomes" id="UP000537131">
    <property type="component" value="Unassembled WGS sequence"/>
</dbReference>
<evidence type="ECO:0000313" key="3">
    <source>
        <dbReference type="EMBL" id="NMM62206.1"/>
    </source>
</evidence>
<protein>
    <submittedName>
        <fullName evidence="3">Heteromeric transposase endonuclease subunit TnsA</fullName>
    </submittedName>
</protein>
<gene>
    <name evidence="3" type="ORF">HBE96_05805</name>
</gene>
<dbReference type="InterPro" id="IPR014832">
    <property type="entry name" value="TnsA_C"/>
</dbReference>